<evidence type="ECO:0000313" key="1">
    <source>
        <dbReference type="EMBL" id="UXH46311.1"/>
    </source>
</evidence>
<accession>A0ACD4CCG4</accession>
<gene>
    <name evidence="1" type="ORF">N5C46_09800</name>
</gene>
<evidence type="ECO:0000313" key="2">
    <source>
        <dbReference type="Proteomes" id="UP001064027"/>
    </source>
</evidence>
<dbReference type="Proteomes" id="UP001064027">
    <property type="component" value="Chromosome"/>
</dbReference>
<organism evidence="1 2">
    <name type="scientific">Rossellomorea vietnamensis</name>
    <dbReference type="NCBI Taxonomy" id="218284"/>
    <lineage>
        <taxon>Bacteria</taxon>
        <taxon>Bacillati</taxon>
        <taxon>Bacillota</taxon>
        <taxon>Bacilli</taxon>
        <taxon>Bacillales</taxon>
        <taxon>Bacillaceae</taxon>
        <taxon>Rossellomorea</taxon>
    </lineage>
</organism>
<name>A0ACD4CCG4_9BACI</name>
<dbReference type="EMBL" id="CP104558">
    <property type="protein sequence ID" value="UXH46311.1"/>
    <property type="molecule type" value="Genomic_DNA"/>
</dbReference>
<keyword evidence="2" id="KW-1185">Reference proteome</keyword>
<proteinExistence type="predicted"/>
<sequence>MNGILLIIILGAIGCAIVGTVFLANKALGQYMHNKRGIEQQSAIITCPNCGAENERQMNGQHCRECYEAF</sequence>
<reference evidence="1" key="1">
    <citation type="submission" date="2022-09" db="EMBL/GenBank/DDBJ databases">
        <title>Complete genome sequence of Rossellomorea vietnamensis strain RL-WG62, a newly isolated PGPR with the potential for plant salinity stress alleviation.</title>
        <authorList>
            <person name="Ren L."/>
            <person name="Wang G."/>
            <person name="Hu H."/>
        </authorList>
    </citation>
    <scope>NUCLEOTIDE SEQUENCE</scope>
    <source>
        <strain evidence="1">RL-WG62</strain>
    </source>
</reference>
<protein>
    <submittedName>
        <fullName evidence="1">Uncharacterized protein</fullName>
    </submittedName>
</protein>